<protein>
    <recommendedName>
        <fullName evidence="2">Glycine-rich domain-containing protein</fullName>
    </recommendedName>
</protein>
<evidence type="ECO:0000259" key="2">
    <source>
        <dbReference type="Pfam" id="PF21722"/>
    </source>
</evidence>
<dbReference type="EMBL" id="JADQDO010000016">
    <property type="protein sequence ID" value="MBF9235579.1"/>
    <property type="molecule type" value="Genomic_DNA"/>
</dbReference>
<evidence type="ECO:0000313" key="4">
    <source>
        <dbReference type="Proteomes" id="UP000599312"/>
    </source>
</evidence>
<feature type="compositionally biased region" description="Gly residues" evidence="1">
    <location>
        <begin position="289"/>
        <end position="312"/>
    </location>
</feature>
<dbReference type="InterPro" id="IPR049304">
    <property type="entry name" value="Gly_rich_dom"/>
</dbReference>
<evidence type="ECO:0000313" key="3">
    <source>
        <dbReference type="EMBL" id="MBF9235579.1"/>
    </source>
</evidence>
<feature type="compositionally biased region" description="Gly residues" evidence="1">
    <location>
        <begin position="253"/>
        <end position="262"/>
    </location>
</feature>
<dbReference type="AlphaFoldDB" id="A0A931FQ34"/>
<evidence type="ECO:0000256" key="1">
    <source>
        <dbReference type="SAM" id="MobiDB-lite"/>
    </source>
</evidence>
<reference evidence="3" key="1">
    <citation type="submission" date="2020-11" db="EMBL/GenBank/DDBJ databases">
        <authorList>
            <person name="Kim M.K."/>
        </authorList>
    </citation>
    <scope>NUCLEOTIDE SEQUENCE</scope>
    <source>
        <strain evidence="3">BT350</strain>
    </source>
</reference>
<comment type="caution">
    <text evidence="3">The sequence shown here is derived from an EMBL/GenBank/DDBJ whole genome shotgun (WGS) entry which is preliminary data.</text>
</comment>
<feature type="compositionally biased region" description="Low complexity" evidence="1">
    <location>
        <begin position="263"/>
        <end position="283"/>
    </location>
</feature>
<dbReference type="Pfam" id="PF21722">
    <property type="entry name" value="Gly_rich_2"/>
    <property type="match status" value="1"/>
</dbReference>
<keyword evidence="4" id="KW-1185">Reference proteome</keyword>
<dbReference type="PRINTS" id="PR01228">
    <property type="entry name" value="EGGSHELL"/>
</dbReference>
<accession>A0A931FQ34</accession>
<organism evidence="3 4">
    <name type="scientific">Microvirga alba</name>
    <dbReference type="NCBI Taxonomy" id="2791025"/>
    <lineage>
        <taxon>Bacteria</taxon>
        <taxon>Pseudomonadati</taxon>
        <taxon>Pseudomonadota</taxon>
        <taxon>Alphaproteobacteria</taxon>
        <taxon>Hyphomicrobiales</taxon>
        <taxon>Methylobacteriaceae</taxon>
        <taxon>Microvirga</taxon>
    </lineage>
</organism>
<name>A0A931FQ34_9HYPH</name>
<feature type="domain" description="Glycine-rich" evidence="2">
    <location>
        <begin position="128"/>
        <end position="330"/>
    </location>
</feature>
<sequence>MKLKQSAVAGKVPTTAQLALGELAINTTDGKLFMKKSVSGTESIVDLTAAASGVSSFNTRTGAVTLNSTDVNTAMAADTSAARMPVGTTAQRPATPAQGMFRMNSTTGMPEWWNASSSTWVPFSEASDYYEIEYLVVAGGGGGGSGASGSHYGGGGGAGGYLAGTARVQTGQSLGVTVGAGGAFTNSTNAAGSNGGNSVLGSLATAIGGGYGGSGGAIGGSGGSGGGGSLNATSGGSGTAGQGNAGGTYGAGGQGAGGGGASSAGASVTTGGSGTSNSITGSAVTYARGGDGNPAGTGGGTNTGFGGRGGRPVSGEFATSGASGIVVIRYIGGQRGSGGTVTQVGAYTVHTFTTSGTFTA</sequence>
<dbReference type="Proteomes" id="UP000599312">
    <property type="component" value="Unassembled WGS sequence"/>
</dbReference>
<proteinExistence type="predicted"/>
<feature type="region of interest" description="Disordered" evidence="1">
    <location>
        <begin position="253"/>
        <end position="312"/>
    </location>
</feature>
<gene>
    <name evidence="3" type="ORF">I2H38_19640</name>
</gene>
<dbReference type="RefSeq" id="WP_196273573.1">
    <property type="nucleotide sequence ID" value="NZ_JADQDO010000016.1"/>
</dbReference>